<dbReference type="GO" id="GO:0003735">
    <property type="term" value="F:structural constituent of ribosome"/>
    <property type="evidence" value="ECO:0007669"/>
    <property type="project" value="InterPro"/>
</dbReference>
<dbReference type="EMBL" id="MG680944">
    <property type="protein sequence ID" value="AVK94048.1"/>
    <property type="molecule type" value="Genomic_DNA"/>
</dbReference>
<evidence type="ECO:0000313" key="4">
    <source>
        <dbReference type="EMBL" id="AVK94048.1"/>
    </source>
</evidence>
<dbReference type="SUPFAM" id="SSF56047">
    <property type="entry name" value="Ribosomal protein S8"/>
    <property type="match status" value="1"/>
</dbReference>
<name>A0A2P1E6N9_9CRYP</name>
<keyword evidence="4" id="KW-0496">Mitochondrion</keyword>
<dbReference type="GO" id="GO:1990904">
    <property type="term" value="C:ribonucleoprotein complex"/>
    <property type="evidence" value="ECO:0007669"/>
    <property type="project" value="UniProtKB-KW"/>
</dbReference>
<evidence type="ECO:0000256" key="1">
    <source>
        <dbReference type="ARBA" id="ARBA00006471"/>
    </source>
</evidence>
<dbReference type="GeneID" id="36496166"/>
<dbReference type="GO" id="GO:0006412">
    <property type="term" value="P:translation"/>
    <property type="evidence" value="ECO:0007669"/>
    <property type="project" value="InterPro"/>
</dbReference>
<dbReference type="GO" id="GO:0005840">
    <property type="term" value="C:ribosome"/>
    <property type="evidence" value="ECO:0007669"/>
    <property type="project" value="UniProtKB-KW"/>
</dbReference>
<organism evidence="4">
    <name type="scientific">Teleaulax amphioxeia</name>
    <dbReference type="NCBI Taxonomy" id="77931"/>
    <lineage>
        <taxon>Eukaryota</taxon>
        <taxon>Cryptophyceae</taxon>
        <taxon>Pyrenomonadales</taxon>
        <taxon>Geminigeraceae</taxon>
        <taxon>Teleaulax</taxon>
    </lineage>
</organism>
<keyword evidence="2 4" id="KW-0689">Ribosomal protein</keyword>
<keyword evidence="3" id="KW-0687">Ribonucleoprotein</keyword>
<comment type="similarity">
    <text evidence="1">Belongs to the universal ribosomal protein uS8 family.</text>
</comment>
<evidence type="ECO:0000256" key="3">
    <source>
        <dbReference type="ARBA" id="ARBA00023274"/>
    </source>
</evidence>
<dbReference type="AlphaFoldDB" id="A0A2P1E6N9"/>
<sequence length="128" mass="14447">METIIRSLNQVINGQKIGANAIVCSHSKTLEQVLNILTDEGFIRGFFKEKVGSYEKCYILLKYVDDKPAIKNLVFSSRPGFKSFIKWKDLSKSVNGVGILIMSTNKGIITNEEAFYRKVGGQCLFKIY</sequence>
<dbReference type="Pfam" id="PF00410">
    <property type="entry name" value="Ribosomal_S8"/>
    <property type="match status" value="1"/>
</dbReference>
<dbReference type="Gene3D" id="3.30.1490.10">
    <property type="match status" value="1"/>
</dbReference>
<dbReference type="Gene3D" id="3.30.1370.30">
    <property type="match status" value="1"/>
</dbReference>
<protein>
    <submittedName>
        <fullName evidence="4">Ribosomal protein S8</fullName>
    </submittedName>
</protein>
<dbReference type="InterPro" id="IPR000630">
    <property type="entry name" value="Ribosomal_uS8"/>
</dbReference>
<reference evidence="4" key="1">
    <citation type="journal article" date="2018" name="BMC Genomics">
        <title>Comparative mitochondrial genomics of cryptophyte algae: gene shuffling and dynamic mobile genetic elements.</title>
        <authorList>
            <person name="Kim J.I."/>
            <person name="Yoon H.S."/>
            <person name="Yi G."/>
            <person name="Shin W."/>
            <person name="Archibald J.M."/>
        </authorList>
    </citation>
    <scope>NUCLEOTIDE SEQUENCE</scope>
    <source>
        <strain evidence="4">HACCP-CR01</strain>
    </source>
</reference>
<accession>A0A2P1E6N9</accession>
<proteinExistence type="inferred from homology"/>
<dbReference type="InterPro" id="IPR035987">
    <property type="entry name" value="Ribosomal_uS8_sf"/>
</dbReference>
<dbReference type="RefSeq" id="YP_009475786.1">
    <property type="nucleotide sequence ID" value="NC_037436.1"/>
</dbReference>
<evidence type="ECO:0000256" key="2">
    <source>
        <dbReference type="ARBA" id="ARBA00022980"/>
    </source>
</evidence>
<geneLocation type="mitochondrion" evidence="4"/>
<gene>
    <name evidence="4" type="primary">rps8</name>
    <name evidence="4" type="ORF">TampMt_p033</name>
</gene>